<proteinExistence type="predicted"/>
<gene>
    <name evidence="4" type="ORF">NA56DRAFT_661058</name>
</gene>
<dbReference type="OrthoDB" id="3542681at2759"/>
<evidence type="ECO:0000313" key="5">
    <source>
        <dbReference type="Proteomes" id="UP000235672"/>
    </source>
</evidence>
<dbReference type="Proteomes" id="UP000235672">
    <property type="component" value="Unassembled WGS sequence"/>
</dbReference>
<dbReference type="AlphaFoldDB" id="A0A2J6PXH8"/>
<evidence type="ECO:0000313" key="4">
    <source>
        <dbReference type="EMBL" id="PMD18750.1"/>
    </source>
</evidence>
<feature type="region of interest" description="Disordered" evidence="2">
    <location>
        <begin position="75"/>
        <end position="174"/>
    </location>
</feature>
<accession>A0A2J6PXH8</accession>
<evidence type="ECO:0000256" key="1">
    <source>
        <dbReference type="SAM" id="Coils"/>
    </source>
</evidence>
<feature type="compositionally biased region" description="Basic and acidic residues" evidence="2">
    <location>
        <begin position="158"/>
        <end position="174"/>
    </location>
</feature>
<dbReference type="SUPFAM" id="SSF47459">
    <property type="entry name" value="HLH, helix-loop-helix DNA-binding domain"/>
    <property type="match status" value="1"/>
</dbReference>
<keyword evidence="1" id="KW-0175">Coiled coil</keyword>
<evidence type="ECO:0000259" key="3">
    <source>
        <dbReference type="PROSITE" id="PS50888"/>
    </source>
</evidence>
<dbReference type="EMBL" id="KZ613492">
    <property type="protein sequence ID" value="PMD18750.1"/>
    <property type="molecule type" value="Genomic_DNA"/>
</dbReference>
<reference evidence="4 5" key="1">
    <citation type="submission" date="2016-05" db="EMBL/GenBank/DDBJ databases">
        <title>A degradative enzymes factory behind the ericoid mycorrhizal symbiosis.</title>
        <authorList>
            <consortium name="DOE Joint Genome Institute"/>
            <person name="Martino E."/>
            <person name="Morin E."/>
            <person name="Grelet G."/>
            <person name="Kuo A."/>
            <person name="Kohler A."/>
            <person name="Daghino S."/>
            <person name="Barry K."/>
            <person name="Choi C."/>
            <person name="Cichocki N."/>
            <person name="Clum A."/>
            <person name="Copeland A."/>
            <person name="Hainaut M."/>
            <person name="Haridas S."/>
            <person name="Labutti K."/>
            <person name="Lindquist E."/>
            <person name="Lipzen A."/>
            <person name="Khouja H.-R."/>
            <person name="Murat C."/>
            <person name="Ohm R."/>
            <person name="Olson A."/>
            <person name="Spatafora J."/>
            <person name="Veneault-Fourrey C."/>
            <person name="Henrissat B."/>
            <person name="Grigoriev I."/>
            <person name="Martin F."/>
            <person name="Perotto S."/>
        </authorList>
    </citation>
    <scope>NUCLEOTIDE SEQUENCE [LARGE SCALE GENOMIC DNA]</scope>
    <source>
        <strain evidence="4 5">UAMH 7357</strain>
    </source>
</reference>
<name>A0A2J6PXH8_9HELO</name>
<dbReference type="InterPro" id="IPR036638">
    <property type="entry name" value="HLH_DNA-bd_sf"/>
</dbReference>
<dbReference type="InterPro" id="IPR011598">
    <property type="entry name" value="bHLH_dom"/>
</dbReference>
<protein>
    <recommendedName>
        <fullName evidence="3">BHLH domain-containing protein</fullName>
    </recommendedName>
</protein>
<dbReference type="Pfam" id="PF00010">
    <property type="entry name" value="HLH"/>
    <property type="match status" value="1"/>
</dbReference>
<feature type="domain" description="BHLH" evidence="3">
    <location>
        <begin position="166"/>
        <end position="232"/>
    </location>
</feature>
<dbReference type="PROSITE" id="PS50888">
    <property type="entry name" value="BHLH"/>
    <property type="match status" value="1"/>
</dbReference>
<dbReference type="SMART" id="SM00353">
    <property type="entry name" value="HLH"/>
    <property type="match status" value="1"/>
</dbReference>
<feature type="coiled-coil region" evidence="1">
    <location>
        <begin position="222"/>
        <end position="252"/>
    </location>
</feature>
<dbReference type="STRING" id="1745343.A0A2J6PXH8"/>
<sequence length="267" mass="29702">MWNSNASTIVMLKLQPSQHEPQDVSDVGFQLPAPWAALSSSIPNGVPENVSLPFPAYDPTSVNRASSAMVALTTDTSLSSSRGYRRNISDGNDAVEDDPYDTKTGGPNARFPKAKALHKVAWGSSSRSESEPKSLAPPDTNKRSINGNHNFRRAARKGPPDNHPSKSRLNHDLTEKRYRKRLNYQFENLLSALPAHLIAETEGSIGGPDDRREKRISKADVLRLAKGHIEQLERKQRELERDRQMAARVEDVEERWIGLGCGEMRVS</sequence>
<organism evidence="4 5">
    <name type="scientific">Hyaloscypha hepaticicola</name>
    <dbReference type="NCBI Taxonomy" id="2082293"/>
    <lineage>
        <taxon>Eukaryota</taxon>
        <taxon>Fungi</taxon>
        <taxon>Dikarya</taxon>
        <taxon>Ascomycota</taxon>
        <taxon>Pezizomycotina</taxon>
        <taxon>Leotiomycetes</taxon>
        <taxon>Helotiales</taxon>
        <taxon>Hyaloscyphaceae</taxon>
        <taxon>Hyaloscypha</taxon>
    </lineage>
</organism>
<dbReference type="Gene3D" id="4.10.280.10">
    <property type="entry name" value="Helix-loop-helix DNA-binding domain"/>
    <property type="match status" value="1"/>
</dbReference>
<dbReference type="GO" id="GO:0046983">
    <property type="term" value="F:protein dimerization activity"/>
    <property type="evidence" value="ECO:0007669"/>
    <property type="project" value="InterPro"/>
</dbReference>
<keyword evidence="5" id="KW-1185">Reference proteome</keyword>
<evidence type="ECO:0000256" key="2">
    <source>
        <dbReference type="SAM" id="MobiDB-lite"/>
    </source>
</evidence>